<proteinExistence type="predicted"/>
<dbReference type="CDD" id="cd18012">
    <property type="entry name" value="DEXQc_arch_SWI2_SNF2"/>
    <property type="match status" value="1"/>
</dbReference>
<evidence type="ECO:0000313" key="5">
    <source>
        <dbReference type="Proteomes" id="UP001374803"/>
    </source>
</evidence>
<organism evidence="4 5">
    <name type="scientific">Pendulispora rubella</name>
    <dbReference type="NCBI Taxonomy" id="2741070"/>
    <lineage>
        <taxon>Bacteria</taxon>
        <taxon>Pseudomonadati</taxon>
        <taxon>Myxococcota</taxon>
        <taxon>Myxococcia</taxon>
        <taxon>Myxococcales</taxon>
        <taxon>Sorangiineae</taxon>
        <taxon>Pendulisporaceae</taxon>
        <taxon>Pendulispora</taxon>
    </lineage>
</organism>
<sequence length="1083" mass="120000">MNPNGDIVKSSPQQWLESLELYMLARLVGRRTLDLALTNTAGYASAPVIVDDAIVAVLGEDHRTELRMDDEILVTVCSRCQSAFGPCVHATVVAVDLAVSGPLREALLAGQDTKEAAAQAVGRRRALEEEHAFERSLRTWLAPAAGELAVEIAAGPFEEGKRREGRGYGDRVDASRGPTLSIFVRSVGERKLLSPRELATPSQFRGADRRVLQYVRDQGIVRKAVQARGVDASLTIEAMRAHGGIFAAGFKGLLDFRNAFVRPRVEVNAADGALEVFWAAENGGPRFPAAQAAFFAGPFPYVWAKNGAIFRVAKDVDVDLAEEFARVPRLAVPPGKLKDAGSRLLRVTRGRGIEMPVTQAFGLPPVEMPRLILRLTGEPLALEGELIAAYKAREIPLFTETENPPPEDGRDRDSETRARELVLGSGLEPRNLEEEEEFPHQAPLVARGERAIYFWQHGLLALRGAESPPIEAELSKHLANVRLGAPIAGRVHVALEGEWLKTRLEFRTEDLPVELDTIRGALQRKERWVSLNDGTLARISATIEAISNEAAEIMPGAEADLPPHQLGRLDRWLEDNDGELDDAVKSLRRRLRALSVAEEPEMPHGLQATLRPYQRLGLSWLQFLQALGAGGLLADDMGLGKTITTLAYLLRRKEAEGHAPSLVVCPTSVATNWLRESQRFTPDLRVRLLHGLSREERVLSPKAIANSDIIITTYGLLRRDLETLATTTFRCVILDEAQNVKNADSATRKAAAALQARMRLALTGTPMENRLRELWSIASLVNPGILGSVRDFEKRFEQPIVLNRGSAVAAERESPMAAELRAIVRPFLLRRTKNDVLRELPPKTEIDRFVSLTSHDKRMYDALAHTLRAGLRQKIEEEARPVPMTVFAALTRLRQMACDPRLIDPKLGESPSAKRETFLELVRELVAENRRALVFSQFVQLFTLWRQDLDREHIEYEYLDGSTTKRDDVVTRFQTGRAPLFLISLKAGGSGLNLTAADTVIHCDPWWNPAVEDQATDRAYRIGQDKPVTVVRLVARGTIEEKILSLKDKKRDLAKTVISDGEGALQGLTEEDLRALLGDVDDE</sequence>
<dbReference type="Pfam" id="PF00271">
    <property type="entry name" value="Helicase_C"/>
    <property type="match status" value="1"/>
</dbReference>
<dbReference type="PROSITE" id="PS51192">
    <property type="entry name" value="HELICASE_ATP_BIND_1"/>
    <property type="match status" value="1"/>
</dbReference>
<dbReference type="SMART" id="SM00490">
    <property type="entry name" value="HELICc"/>
    <property type="match status" value="1"/>
</dbReference>
<gene>
    <name evidence="4" type="ORF">LVJ94_00800</name>
</gene>
<dbReference type="PANTHER" id="PTHR10799">
    <property type="entry name" value="SNF2/RAD54 HELICASE FAMILY"/>
    <property type="match status" value="1"/>
</dbReference>
<feature type="domain" description="Helicase ATP-binding" evidence="2">
    <location>
        <begin position="622"/>
        <end position="784"/>
    </location>
</feature>
<dbReference type="RefSeq" id="WP_394835449.1">
    <property type="nucleotide sequence ID" value="NZ_CP089929.1"/>
</dbReference>
<dbReference type="Gene3D" id="3.40.50.10810">
    <property type="entry name" value="Tandem AAA-ATPase domain"/>
    <property type="match status" value="1"/>
</dbReference>
<dbReference type="InterPro" id="IPR027417">
    <property type="entry name" value="P-loop_NTPase"/>
</dbReference>
<dbReference type="InterPro" id="IPR014001">
    <property type="entry name" value="Helicase_ATP-bd"/>
</dbReference>
<protein>
    <submittedName>
        <fullName evidence="4">DEAD/DEAH box helicase</fullName>
    </submittedName>
</protein>
<dbReference type="EMBL" id="CP089983">
    <property type="protein sequence ID" value="WXB05801.1"/>
    <property type="molecule type" value="Genomic_DNA"/>
</dbReference>
<name>A0ABZ2L9C3_9BACT</name>
<dbReference type="CDD" id="cd18793">
    <property type="entry name" value="SF2_C_SNF"/>
    <property type="match status" value="1"/>
</dbReference>
<dbReference type="InterPro" id="IPR049730">
    <property type="entry name" value="SNF2/RAD54-like_C"/>
</dbReference>
<dbReference type="InterPro" id="IPR038718">
    <property type="entry name" value="SNF2-like_sf"/>
</dbReference>
<keyword evidence="4" id="KW-0547">Nucleotide-binding</keyword>
<accession>A0ABZ2L9C3</accession>
<dbReference type="InterPro" id="IPR000330">
    <property type="entry name" value="SNF2_N"/>
</dbReference>
<dbReference type="Proteomes" id="UP001374803">
    <property type="component" value="Chromosome"/>
</dbReference>
<dbReference type="GO" id="GO:0004386">
    <property type="term" value="F:helicase activity"/>
    <property type="evidence" value="ECO:0007669"/>
    <property type="project" value="UniProtKB-KW"/>
</dbReference>
<evidence type="ECO:0000313" key="4">
    <source>
        <dbReference type="EMBL" id="WXB05801.1"/>
    </source>
</evidence>
<keyword evidence="4" id="KW-0067">ATP-binding</keyword>
<evidence type="ECO:0000259" key="3">
    <source>
        <dbReference type="PROSITE" id="PS51194"/>
    </source>
</evidence>
<dbReference type="Pfam" id="PF00176">
    <property type="entry name" value="SNF2-rel_dom"/>
    <property type="match status" value="1"/>
</dbReference>
<dbReference type="PROSITE" id="PS51194">
    <property type="entry name" value="HELICASE_CTER"/>
    <property type="match status" value="1"/>
</dbReference>
<feature type="domain" description="Helicase C-terminal" evidence="3">
    <location>
        <begin position="917"/>
        <end position="1069"/>
    </location>
</feature>
<dbReference type="SUPFAM" id="SSF52540">
    <property type="entry name" value="P-loop containing nucleoside triphosphate hydrolases"/>
    <property type="match status" value="2"/>
</dbReference>
<keyword evidence="5" id="KW-1185">Reference proteome</keyword>
<evidence type="ECO:0000256" key="1">
    <source>
        <dbReference type="ARBA" id="ARBA00022801"/>
    </source>
</evidence>
<dbReference type="Gene3D" id="3.40.50.300">
    <property type="entry name" value="P-loop containing nucleotide triphosphate hydrolases"/>
    <property type="match status" value="1"/>
</dbReference>
<dbReference type="SMART" id="SM00487">
    <property type="entry name" value="DEXDc"/>
    <property type="match status" value="1"/>
</dbReference>
<keyword evidence="4" id="KW-0347">Helicase</keyword>
<dbReference type="InterPro" id="IPR001650">
    <property type="entry name" value="Helicase_C-like"/>
</dbReference>
<keyword evidence="1" id="KW-0378">Hydrolase</keyword>
<reference evidence="4" key="1">
    <citation type="submission" date="2021-12" db="EMBL/GenBank/DDBJ databases">
        <title>Discovery of the Pendulisporaceae a myxobacterial family with distinct sporulation behavior and unique specialized metabolism.</title>
        <authorList>
            <person name="Garcia R."/>
            <person name="Popoff A."/>
            <person name="Bader C.D."/>
            <person name="Loehr J."/>
            <person name="Walesch S."/>
            <person name="Walt C."/>
            <person name="Boldt J."/>
            <person name="Bunk B."/>
            <person name="Haeckl F.J.F.P.J."/>
            <person name="Gunesch A.P."/>
            <person name="Birkelbach J."/>
            <person name="Nuebel U."/>
            <person name="Pietschmann T."/>
            <person name="Bach T."/>
            <person name="Mueller R."/>
        </authorList>
    </citation>
    <scope>NUCLEOTIDE SEQUENCE</scope>
    <source>
        <strain evidence="4">MSr11367</strain>
    </source>
</reference>
<evidence type="ECO:0000259" key="2">
    <source>
        <dbReference type="PROSITE" id="PS51192"/>
    </source>
</evidence>